<keyword evidence="7" id="KW-0256">Endoplasmic reticulum</keyword>
<dbReference type="Pfam" id="PF02485">
    <property type="entry name" value="Branch"/>
    <property type="match status" value="1"/>
</dbReference>
<gene>
    <name evidence="15" type="ORF">G9Q97_02130</name>
</gene>
<evidence type="ECO:0000256" key="14">
    <source>
        <dbReference type="ARBA" id="ARBA00042865"/>
    </source>
</evidence>
<dbReference type="EMBL" id="JAANYN010000001">
    <property type="protein sequence ID" value="NHE55605.1"/>
    <property type="molecule type" value="Genomic_DNA"/>
</dbReference>
<organism evidence="15 16">
    <name type="scientific">Cyclobacterium plantarum</name>
    <dbReference type="NCBI Taxonomy" id="2716263"/>
    <lineage>
        <taxon>Bacteria</taxon>
        <taxon>Pseudomonadati</taxon>
        <taxon>Bacteroidota</taxon>
        <taxon>Cytophagia</taxon>
        <taxon>Cytophagales</taxon>
        <taxon>Cyclobacteriaceae</taxon>
        <taxon>Cyclobacterium</taxon>
    </lineage>
</organism>
<evidence type="ECO:0000256" key="12">
    <source>
        <dbReference type="ARBA" id="ARBA00023157"/>
    </source>
</evidence>
<evidence type="ECO:0000256" key="6">
    <source>
        <dbReference type="ARBA" id="ARBA00022723"/>
    </source>
</evidence>
<dbReference type="InterPro" id="IPR043538">
    <property type="entry name" value="XYLT"/>
</dbReference>
<dbReference type="PANTHER" id="PTHR46025:SF3">
    <property type="entry name" value="XYLOSYLTRANSFERASE OXT"/>
    <property type="match status" value="1"/>
</dbReference>
<evidence type="ECO:0000256" key="11">
    <source>
        <dbReference type="ARBA" id="ARBA00023136"/>
    </source>
</evidence>
<sequence>MKHAILFLAYKNIDHLVEYMNLLDDDFLFYIHLDKKSKVKNDAVEKLQRQKNVVTISREYGVNWGGLNLLKALLLLAKEALKNKEIGYLHSMSGQDFPIKSSKEIKLFFEKHKGKQFIEHFPLPTFRWAEGGFNRLNYYNFYDVFNQKNKAGALFISALLKFQKIAGIKRKPIESFSDLYGGSVWWSLSSSCVSYVIDVLDKEPKIMQRMKHTHCPEEIVFQTILMNSPFKPLVFGNSLTMVLWEYRNGNSPAILDKSDFPKVLKSDKLFARKFEYPVSKELIQLIKKEVA</sequence>
<evidence type="ECO:0000313" key="16">
    <source>
        <dbReference type="Proteomes" id="UP000649799"/>
    </source>
</evidence>
<dbReference type="Proteomes" id="UP000649799">
    <property type="component" value="Unassembled WGS sequence"/>
</dbReference>
<keyword evidence="10" id="KW-0333">Golgi apparatus</keyword>
<keyword evidence="11" id="KW-0472">Membrane</keyword>
<keyword evidence="12" id="KW-1015">Disulfide bond</keyword>
<keyword evidence="3" id="KW-0328">Glycosyltransferase</keyword>
<evidence type="ECO:0000256" key="5">
    <source>
        <dbReference type="ARBA" id="ARBA00022692"/>
    </source>
</evidence>
<keyword evidence="5" id="KW-0812">Transmembrane</keyword>
<evidence type="ECO:0000313" key="15">
    <source>
        <dbReference type="EMBL" id="NHE55605.1"/>
    </source>
</evidence>
<keyword evidence="4" id="KW-0808">Transferase</keyword>
<protein>
    <recommendedName>
        <fullName evidence="14">Peptide O-xylosyltransferase</fullName>
    </recommendedName>
</protein>
<dbReference type="RefSeq" id="WP_166142651.1">
    <property type="nucleotide sequence ID" value="NZ_JAANYN010000001.1"/>
</dbReference>
<comment type="subcellular location">
    <subcellularLocation>
        <location evidence="2">Endoplasmic reticulum membrane</location>
        <topology evidence="2">Single-pass type II membrane protein</topology>
    </subcellularLocation>
    <subcellularLocation>
        <location evidence="1">Golgi apparatus membrane</location>
        <topology evidence="1">Single-pass type II membrane protein</topology>
    </subcellularLocation>
</comment>
<name>A0ABX0H1E3_9BACT</name>
<dbReference type="PANTHER" id="PTHR46025">
    <property type="entry name" value="XYLOSYLTRANSFERASE OXT"/>
    <property type="match status" value="1"/>
</dbReference>
<evidence type="ECO:0000256" key="9">
    <source>
        <dbReference type="ARBA" id="ARBA00022989"/>
    </source>
</evidence>
<proteinExistence type="predicted"/>
<keyword evidence="13" id="KW-0325">Glycoprotein</keyword>
<evidence type="ECO:0000256" key="7">
    <source>
        <dbReference type="ARBA" id="ARBA00022824"/>
    </source>
</evidence>
<keyword evidence="16" id="KW-1185">Reference proteome</keyword>
<evidence type="ECO:0000256" key="4">
    <source>
        <dbReference type="ARBA" id="ARBA00022679"/>
    </source>
</evidence>
<evidence type="ECO:0000256" key="2">
    <source>
        <dbReference type="ARBA" id="ARBA00004648"/>
    </source>
</evidence>
<dbReference type="InterPro" id="IPR003406">
    <property type="entry name" value="Glyco_trans_14"/>
</dbReference>
<keyword evidence="8" id="KW-0735">Signal-anchor</keyword>
<evidence type="ECO:0000256" key="13">
    <source>
        <dbReference type="ARBA" id="ARBA00023180"/>
    </source>
</evidence>
<evidence type="ECO:0000256" key="10">
    <source>
        <dbReference type="ARBA" id="ARBA00023034"/>
    </source>
</evidence>
<comment type="caution">
    <text evidence="15">The sequence shown here is derived from an EMBL/GenBank/DDBJ whole genome shotgun (WGS) entry which is preliminary data.</text>
</comment>
<reference evidence="15 16" key="1">
    <citation type="submission" date="2020-03" db="EMBL/GenBank/DDBJ databases">
        <title>Cyclobacterium plantarum sp. nov., a marine bacterium isolated from a coastal-marine wetland.</title>
        <authorList>
            <person name="Sanchez-Porro C."/>
            <person name="Ventosa A."/>
            <person name="Amoozegar M."/>
        </authorList>
    </citation>
    <scope>NUCLEOTIDE SEQUENCE [LARGE SCALE GENOMIC DNA]</scope>
    <source>
        <strain evidence="15 16">GBPx2</strain>
    </source>
</reference>
<accession>A0ABX0H1E3</accession>
<evidence type="ECO:0000256" key="3">
    <source>
        <dbReference type="ARBA" id="ARBA00022676"/>
    </source>
</evidence>
<keyword evidence="9" id="KW-1133">Transmembrane helix</keyword>
<keyword evidence="6" id="KW-0479">Metal-binding</keyword>
<evidence type="ECO:0000256" key="8">
    <source>
        <dbReference type="ARBA" id="ARBA00022968"/>
    </source>
</evidence>
<evidence type="ECO:0000256" key="1">
    <source>
        <dbReference type="ARBA" id="ARBA00004323"/>
    </source>
</evidence>